<dbReference type="CDD" id="cd02800">
    <property type="entry name" value="tRNA_bind_EcMetRS_like"/>
    <property type="match status" value="1"/>
</dbReference>
<dbReference type="Pfam" id="PF19303">
    <property type="entry name" value="Anticodon_3"/>
    <property type="match status" value="1"/>
</dbReference>
<keyword evidence="5 14" id="KW-0963">Cytoplasm</keyword>
<dbReference type="InterPro" id="IPR023457">
    <property type="entry name" value="Met-tRNA_synth_2"/>
</dbReference>
<dbReference type="PANTHER" id="PTHR43326">
    <property type="entry name" value="METHIONYL-TRNA SYNTHETASE"/>
    <property type="match status" value="1"/>
</dbReference>
<evidence type="ECO:0000256" key="10">
    <source>
        <dbReference type="ARBA" id="ARBA00022884"/>
    </source>
</evidence>
<dbReference type="FunFam" id="2.170.220.10:FF:000002">
    <property type="entry name" value="Methionine--tRNA ligase"/>
    <property type="match status" value="1"/>
</dbReference>
<evidence type="ECO:0000256" key="14">
    <source>
        <dbReference type="HAMAP-Rule" id="MF_01228"/>
    </source>
</evidence>
<dbReference type="FunFam" id="1.10.730.10:FF:000026">
    <property type="entry name" value="Methionine--tRNA ligase"/>
    <property type="match status" value="1"/>
</dbReference>
<dbReference type="Proteomes" id="UP000236497">
    <property type="component" value="Unassembled WGS sequence"/>
</dbReference>
<evidence type="ECO:0000256" key="2">
    <source>
        <dbReference type="ARBA" id="ARBA00004496"/>
    </source>
</evidence>
<evidence type="ECO:0000256" key="5">
    <source>
        <dbReference type="ARBA" id="ARBA00022490"/>
    </source>
</evidence>
<protein>
    <recommendedName>
        <fullName evidence="14">Methionine--tRNA ligase</fullName>
        <ecNumber evidence="14">6.1.1.10</ecNumber>
    </recommendedName>
    <alternativeName>
        <fullName evidence="14">Methionyl-tRNA synthetase</fullName>
        <shortName evidence="14">MetRS</shortName>
    </alternativeName>
</protein>
<keyword evidence="6 14" id="KW-0820">tRNA-binding</keyword>
<gene>
    <name evidence="14 17" type="primary">metG</name>
    <name evidence="17" type="ORF">HHT355_2547</name>
</gene>
<keyword evidence="18" id="KW-1185">Reference proteome</keyword>
<reference evidence="17 18" key="1">
    <citation type="submission" date="2015-06" db="EMBL/GenBank/DDBJ databases">
        <authorList>
            <person name="Wibberg Daniel"/>
        </authorList>
    </citation>
    <scope>NUCLEOTIDE SEQUENCE [LARGE SCALE GENOMIC DNA]</scope>
    <source>
        <strain evidence="17 18">T3/55T</strain>
    </source>
</reference>
<keyword evidence="15" id="KW-0175">Coiled coil</keyword>
<evidence type="ECO:0000259" key="16">
    <source>
        <dbReference type="PROSITE" id="PS50886"/>
    </source>
</evidence>
<dbReference type="InterPro" id="IPR041872">
    <property type="entry name" value="Anticodon_Met"/>
</dbReference>
<evidence type="ECO:0000256" key="15">
    <source>
        <dbReference type="SAM" id="Coils"/>
    </source>
</evidence>
<dbReference type="SUPFAM" id="SSF52374">
    <property type="entry name" value="Nucleotidylyl transferase"/>
    <property type="match status" value="1"/>
</dbReference>
<dbReference type="GO" id="GO:0004825">
    <property type="term" value="F:methionine-tRNA ligase activity"/>
    <property type="evidence" value="ECO:0007669"/>
    <property type="project" value="UniProtKB-UniRule"/>
</dbReference>
<keyword evidence="12 14" id="KW-0030">Aminoacyl-tRNA synthetase</keyword>
<evidence type="ECO:0000256" key="12">
    <source>
        <dbReference type="ARBA" id="ARBA00023146"/>
    </source>
</evidence>
<feature type="binding site" evidence="14">
    <location>
        <position position="145"/>
    </location>
    <ligand>
        <name>Zn(2+)</name>
        <dbReference type="ChEBI" id="CHEBI:29105"/>
    </ligand>
</feature>
<keyword evidence="11 14" id="KW-0648">Protein biosynthesis</keyword>
<dbReference type="InterPro" id="IPR015413">
    <property type="entry name" value="Methionyl/Leucyl_tRNA_Synth"/>
</dbReference>
<feature type="coiled-coil region" evidence="15">
    <location>
        <begin position="514"/>
        <end position="541"/>
    </location>
</feature>
<evidence type="ECO:0000256" key="9">
    <source>
        <dbReference type="ARBA" id="ARBA00022840"/>
    </source>
</evidence>
<feature type="binding site" evidence="14">
    <location>
        <position position="131"/>
    </location>
    <ligand>
        <name>Zn(2+)</name>
        <dbReference type="ChEBI" id="CHEBI:29105"/>
    </ligand>
</feature>
<keyword evidence="9 14" id="KW-0067">ATP-binding</keyword>
<dbReference type="NCBIfam" id="NF008900">
    <property type="entry name" value="PRK12267.1"/>
    <property type="match status" value="1"/>
</dbReference>
<dbReference type="EMBL" id="CVTD020000028">
    <property type="protein sequence ID" value="CRZ35730.1"/>
    <property type="molecule type" value="Genomic_DNA"/>
</dbReference>
<dbReference type="SUPFAM" id="SSF50249">
    <property type="entry name" value="Nucleic acid-binding proteins"/>
    <property type="match status" value="1"/>
</dbReference>
<keyword evidence="14" id="KW-0479">Metal-binding</keyword>
<comment type="catalytic activity">
    <reaction evidence="13 14">
        <text>tRNA(Met) + L-methionine + ATP = L-methionyl-tRNA(Met) + AMP + diphosphate</text>
        <dbReference type="Rhea" id="RHEA:13481"/>
        <dbReference type="Rhea" id="RHEA-COMP:9667"/>
        <dbReference type="Rhea" id="RHEA-COMP:9698"/>
        <dbReference type="ChEBI" id="CHEBI:30616"/>
        <dbReference type="ChEBI" id="CHEBI:33019"/>
        <dbReference type="ChEBI" id="CHEBI:57844"/>
        <dbReference type="ChEBI" id="CHEBI:78442"/>
        <dbReference type="ChEBI" id="CHEBI:78530"/>
        <dbReference type="ChEBI" id="CHEBI:456215"/>
        <dbReference type="EC" id="6.1.1.10"/>
    </reaction>
</comment>
<evidence type="ECO:0000256" key="7">
    <source>
        <dbReference type="ARBA" id="ARBA00022598"/>
    </source>
</evidence>
<dbReference type="InterPro" id="IPR002547">
    <property type="entry name" value="tRNA-bd_dom"/>
</dbReference>
<evidence type="ECO:0000256" key="6">
    <source>
        <dbReference type="ARBA" id="ARBA00022555"/>
    </source>
</evidence>
<dbReference type="Pfam" id="PF09334">
    <property type="entry name" value="tRNA-synt_1g"/>
    <property type="match status" value="1"/>
</dbReference>
<dbReference type="Gene3D" id="2.40.50.140">
    <property type="entry name" value="Nucleic acid-binding proteins"/>
    <property type="match status" value="1"/>
</dbReference>
<keyword evidence="8 14" id="KW-0547">Nucleotide-binding</keyword>
<dbReference type="Gene3D" id="3.40.50.620">
    <property type="entry name" value="HUPs"/>
    <property type="match status" value="1"/>
</dbReference>
<dbReference type="GO" id="GO:0046872">
    <property type="term" value="F:metal ion binding"/>
    <property type="evidence" value="ECO:0007669"/>
    <property type="project" value="UniProtKB-KW"/>
</dbReference>
<proteinExistence type="inferred from homology"/>
<dbReference type="FunFam" id="2.40.50.140:FF:000042">
    <property type="entry name" value="Methionine--tRNA ligase"/>
    <property type="match status" value="1"/>
</dbReference>
<comment type="subcellular location">
    <subcellularLocation>
        <location evidence="2 14">Cytoplasm</location>
    </subcellularLocation>
</comment>
<dbReference type="InterPro" id="IPR004495">
    <property type="entry name" value="Met-tRNA-synth_bsu_C"/>
</dbReference>
<name>A0A0H5SKT4_HERHM</name>
<dbReference type="OrthoDB" id="9810191at2"/>
<dbReference type="PRINTS" id="PR01041">
    <property type="entry name" value="TRNASYNTHMET"/>
</dbReference>
<dbReference type="PROSITE" id="PS50886">
    <property type="entry name" value="TRBD"/>
    <property type="match status" value="1"/>
</dbReference>
<feature type="domain" description="TRNA-binding" evidence="16">
    <location>
        <begin position="558"/>
        <end position="659"/>
    </location>
</feature>
<dbReference type="PANTHER" id="PTHR43326:SF1">
    <property type="entry name" value="METHIONINE--TRNA LIGASE, MITOCHONDRIAL"/>
    <property type="match status" value="1"/>
</dbReference>
<evidence type="ECO:0000256" key="11">
    <source>
        <dbReference type="ARBA" id="ARBA00022917"/>
    </source>
</evidence>
<dbReference type="InterPro" id="IPR033911">
    <property type="entry name" value="MetRS_core"/>
</dbReference>
<evidence type="ECO:0000256" key="3">
    <source>
        <dbReference type="ARBA" id="ARBA00006590"/>
    </source>
</evidence>
<dbReference type="GO" id="GO:0006431">
    <property type="term" value="P:methionyl-tRNA aminoacylation"/>
    <property type="evidence" value="ECO:0007669"/>
    <property type="project" value="UniProtKB-UniRule"/>
</dbReference>
<dbReference type="InterPro" id="IPR012340">
    <property type="entry name" value="NA-bd_OB-fold"/>
</dbReference>
<feature type="short sequence motif" description="'HIGH' region" evidence="14">
    <location>
        <begin position="13"/>
        <end position="23"/>
    </location>
</feature>
<feature type="short sequence motif" description="'KMSKS' region" evidence="14">
    <location>
        <begin position="302"/>
        <end position="306"/>
    </location>
</feature>
<comment type="subunit">
    <text evidence="4 14">Homodimer.</text>
</comment>
<dbReference type="CDD" id="cd07957">
    <property type="entry name" value="Anticodon_Ia_Met"/>
    <property type="match status" value="1"/>
</dbReference>
<dbReference type="CDD" id="cd00814">
    <property type="entry name" value="MetRS_core"/>
    <property type="match status" value="1"/>
</dbReference>
<evidence type="ECO:0000256" key="1">
    <source>
        <dbReference type="ARBA" id="ARBA00003314"/>
    </source>
</evidence>
<evidence type="ECO:0000256" key="4">
    <source>
        <dbReference type="ARBA" id="ARBA00011738"/>
    </source>
</evidence>
<keyword evidence="10 14" id="KW-0694">RNA-binding</keyword>
<comment type="function">
    <text evidence="1 14">Is required not only for elongation of protein synthesis but also for the initiation of all mRNA translation through initiator tRNA(fMet) aminoacylation.</text>
</comment>
<feature type="binding site" evidence="14">
    <location>
        <position position="128"/>
    </location>
    <ligand>
        <name>Zn(2+)</name>
        <dbReference type="ChEBI" id="CHEBI:29105"/>
    </ligand>
</feature>
<evidence type="ECO:0000313" key="18">
    <source>
        <dbReference type="Proteomes" id="UP000236497"/>
    </source>
</evidence>
<evidence type="ECO:0000313" key="17">
    <source>
        <dbReference type="EMBL" id="CRZ35730.1"/>
    </source>
</evidence>
<dbReference type="NCBIfam" id="TIGR00398">
    <property type="entry name" value="metG"/>
    <property type="match status" value="1"/>
</dbReference>
<dbReference type="AlphaFoldDB" id="A0A0H5SKT4"/>
<dbReference type="Gene3D" id="1.10.730.10">
    <property type="entry name" value="Isoleucyl-tRNA Synthetase, Domain 1"/>
    <property type="match status" value="1"/>
</dbReference>
<keyword evidence="7 14" id="KW-0436">Ligase</keyword>
<dbReference type="HAMAP" id="MF_01228">
    <property type="entry name" value="Met_tRNA_synth_type2"/>
    <property type="match status" value="1"/>
</dbReference>
<organism evidence="17 18">
    <name type="scientific">Herbinix hemicellulosilytica</name>
    <dbReference type="NCBI Taxonomy" id="1564487"/>
    <lineage>
        <taxon>Bacteria</taxon>
        <taxon>Bacillati</taxon>
        <taxon>Bacillota</taxon>
        <taxon>Clostridia</taxon>
        <taxon>Lachnospirales</taxon>
        <taxon>Lachnospiraceae</taxon>
        <taxon>Herbinix</taxon>
    </lineage>
</organism>
<sequence length="659" mass="75370">MSKKPYYITTAIAYTSAKPHIGNTYEIVLADSIARFKRWEGYDVFFQTGTDEHGQKIEQKAKEAGIKPKEYVDKIAGEIKRIWDLMNTSYDKFIRTTDPDHEIQVQKIFKKLYEKGDIYKGYYEGMYCTPCESFFTPSQLKDGKCPDCGREVHYAKEEAYFFKMSKYADRLISHIKENPEFIQPESRKNEMMNNFLIPGLQDLCVSRTSFKWGIPVDFDDKHVVYVWIDALSNYITGIGYDADGNSSEQFKKYWPADLHLIGKDILRFHTIYWPIMLMALDIPLPKQVFGHPWLLTGSSGDKMSKSKGNVLYADELVKLFGVDAVRYFVLHEMPFENDGIITWELLVERINSDLANTLGNLVNRTVSMINKYFNGIVRDAKVEEPVDEDLKKTVTETPDKVIAKMNQLRVADALTEIINLFKRCNKYIDETMPWILAKDETKKERLETVLYNLVESICIGASLLKSFMPDTADKIFAQLSAKERTVEEIKEFGLYPSGTKVTEKPEILFARLDINEVLKQVEEAKKAENETKEEVSKEEKKDEQVIDLEAKPEITYDDFAKLQFQVGEIIACEEVKNSKKLLCSQVKIGSQVKQIVSGIKAHYTPDQMVGKKVMVVTNLKPAKLAGLISEGMILCAEDAEGNLSLMVPERPMPPGAEIR</sequence>
<accession>A0A0H5SKT4</accession>
<dbReference type="NCBIfam" id="TIGR00399">
    <property type="entry name" value="metG_C_term"/>
    <property type="match status" value="1"/>
</dbReference>
<dbReference type="SUPFAM" id="SSF47323">
    <property type="entry name" value="Anticodon-binding domain of a subclass of class I aminoacyl-tRNA synthetases"/>
    <property type="match status" value="1"/>
</dbReference>
<dbReference type="InterPro" id="IPR009080">
    <property type="entry name" value="tRNAsynth_Ia_anticodon-bd"/>
</dbReference>
<comment type="similarity">
    <text evidence="3 14">Belongs to the class-I aminoacyl-tRNA synthetase family. MetG type 2A subfamily.</text>
</comment>
<dbReference type="Pfam" id="PF01588">
    <property type="entry name" value="tRNA_bind"/>
    <property type="match status" value="1"/>
</dbReference>
<keyword evidence="14" id="KW-0862">Zinc</keyword>
<comment type="caution">
    <text evidence="14">Lacks conserved residue(s) required for the propagation of feature annotation.</text>
</comment>
<dbReference type="GO" id="GO:0005524">
    <property type="term" value="F:ATP binding"/>
    <property type="evidence" value="ECO:0007669"/>
    <property type="project" value="UniProtKB-UniRule"/>
</dbReference>
<dbReference type="EC" id="6.1.1.10" evidence="14"/>
<dbReference type="GO" id="GO:0000049">
    <property type="term" value="F:tRNA binding"/>
    <property type="evidence" value="ECO:0007669"/>
    <property type="project" value="UniProtKB-UniRule"/>
</dbReference>
<dbReference type="InterPro" id="IPR014758">
    <property type="entry name" value="Met-tRNA_synth"/>
</dbReference>
<dbReference type="InterPro" id="IPR014729">
    <property type="entry name" value="Rossmann-like_a/b/a_fold"/>
</dbReference>
<feature type="binding site" evidence="14">
    <location>
        <position position="148"/>
    </location>
    <ligand>
        <name>Zn(2+)</name>
        <dbReference type="ChEBI" id="CHEBI:29105"/>
    </ligand>
</feature>
<dbReference type="RefSeq" id="WP_103203805.1">
    <property type="nucleotide sequence ID" value="NZ_CVTD020000028.1"/>
</dbReference>
<evidence type="ECO:0000256" key="8">
    <source>
        <dbReference type="ARBA" id="ARBA00022741"/>
    </source>
</evidence>
<dbReference type="GO" id="GO:0005737">
    <property type="term" value="C:cytoplasm"/>
    <property type="evidence" value="ECO:0007669"/>
    <property type="project" value="UniProtKB-SubCell"/>
</dbReference>
<dbReference type="Gene3D" id="2.170.220.10">
    <property type="match status" value="1"/>
</dbReference>
<evidence type="ECO:0000256" key="13">
    <source>
        <dbReference type="ARBA" id="ARBA00047364"/>
    </source>
</evidence>
<comment type="cofactor">
    <cofactor evidence="14">
        <name>Zn(2+)</name>
        <dbReference type="ChEBI" id="CHEBI:29105"/>
    </cofactor>
    <text evidence="14">Binds 1 zinc ion per subunit.</text>
</comment>